<protein>
    <submittedName>
        <fullName evidence="3">Uncharacterized protein</fullName>
    </submittedName>
</protein>
<comment type="caution">
    <text evidence="3">The sequence shown here is derived from an EMBL/GenBank/DDBJ whole genome shotgun (WGS) entry which is preliminary data.</text>
</comment>
<feature type="compositionally biased region" description="Low complexity" evidence="2">
    <location>
        <begin position="181"/>
        <end position="192"/>
    </location>
</feature>
<keyword evidence="1" id="KW-0175">Coiled coil</keyword>
<keyword evidence="4" id="KW-1185">Reference proteome</keyword>
<gene>
    <name evidence="3" type="ORF">E8E12_001959</name>
</gene>
<organism evidence="3 4">
    <name type="scientific">Didymella heteroderae</name>
    <dbReference type="NCBI Taxonomy" id="1769908"/>
    <lineage>
        <taxon>Eukaryota</taxon>
        <taxon>Fungi</taxon>
        <taxon>Dikarya</taxon>
        <taxon>Ascomycota</taxon>
        <taxon>Pezizomycotina</taxon>
        <taxon>Dothideomycetes</taxon>
        <taxon>Pleosporomycetidae</taxon>
        <taxon>Pleosporales</taxon>
        <taxon>Pleosporineae</taxon>
        <taxon>Didymellaceae</taxon>
        <taxon>Didymella</taxon>
    </lineage>
</organism>
<evidence type="ECO:0000256" key="2">
    <source>
        <dbReference type="SAM" id="MobiDB-lite"/>
    </source>
</evidence>
<reference evidence="3" key="1">
    <citation type="submission" date="2019-04" db="EMBL/GenBank/DDBJ databases">
        <title>Sequencing of skin fungus with MAO and IRED activity.</title>
        <authorList>
            <person name="Marsaioli A.J."/>
            <person name="Bonatto J.M.C."/>
            <person name="Reis Junior O."/>
        </authorList>
    </citation>
    <scope>NUCLEOTIDE SEQUENCE</scope>
    <source>
        <strain evidence="3">28M1</strain>
    </source>
</reference>
<evidence type="ECO:0000256" key="1">
    <source>
        <dbReference type="SAM" id="Coils"/>
    </source>
</evidence>
<dbReference type="Proteomes" id="UP000758155">
    <property type="component" value="Unassembled WGS sequence"/>
</dbReference>
<evidence type="ECO:0000313" key="4">
    <source>
        <dbReference type="Proteomes" id="UP000758155"/>
    </source>
</evidence>
<dbReference type="AlphaFoldDB" id="A0A9P4WGC6"/>
<proteinExistence type="predicted"/>
<feature type="coiled-coil region" evidence="1">
    <location>
        <begin position="73"/>
        <end position="136"/>
    </location>
</feature>
<sequence>MPSAKPILAGQTTDETRVKPEPDGQAAGATAAAATFCRSQDLLLGMQQHPIDIPHVLCQSSCKQGCCYVHCKLLRMTAAYNRANSEKQAFEQENEFLRRELLPQHERVLQLHKREIHEVQERAKFLEAMILKLQKTSSEQQKKHAKAIKTATDLARTQSQKIRALEVRVAKQPVAAEASGPQALQAAPALQPRRSSRLKARAILQASEAS</sequence>
<name>A0A9P4WGC6_9PLEO</name>
<evidence type="ECO:0000313" key="3">
    <source>
        <dbReference type="EMBL" id="KAF3031695.1"/>
    </source>
</evidence>
<accession>A0A9P4WGC6</accession>
<dbReference type="EMBL" id="SWKV01000128">
    <property type="protein sequence ID" value="KAF3031695.1"/>
    <property type="molecule type" value="Genomic_DNA"/>
</dbReference>
<feature type="region of interest" description="Disordered" evidence="2">
    <location>
        <begin position="1"/>
        <end position="25"/>
    </location>
</feature>
<feature type="region of interest" description="Disordered" evidence="2">
    <location>
        <begin position="176"/>
        <end position="196"/>
    </location>
</feature>